<gene>
    <name evidence="3" type="ORF">CANTADRAFT_26608</name>
</gene>
<dbReference type="InterPro" id="IPR005225">
    <property type="entry name" value="Small_GTP-bd"/>
</dbReference>
<keyword evidence="3" id="KW-0378">Hydrolase</keyword>
<reference evidence="4" key="1">
    <citation type="submission" date="2016-05" db="EMBL/GenBank/DDBJ databases">
        <title>Comparative genomics of biotechnologically important yeasts.</title>
        <authorList>
            <consortium name="DOE Joint Genome Institute"/>
            <person name="Riley R."/>
            <person name="Haridas S."/>
            <person name="Wolfe K.H."/>
            <person name="Lopes M.R."/>
            <person name="Hittinger C.T."/>
            <person name="Goker M."/>
            <person name="Salamov A."/>
            <person name="Wisecaver J."/>
            <person name="Long T.M."/>
            <person name="Aerts A.L."/>
            <person name="Barry K."/>
            <person name="Choi C."/>
            <person name="Clum A."/>
            <person name="Coughlan A.Y."/>
            <person name="Deshpande S."/>
            <person name="Douglass A.P."/>
            <person name="Hanson S.J."/>
            <person name="Klenk H.-P."/>
            <person name="Labutti K."/>
            <person name="Lapidus A."/>
            <person name="Lindquist E."/>
            <person name="Lipzen A."/>
            <person name="Meier-Kolthoff J.P."/>
            <person name="Ohm R.A."/>
            <person name="Otillar R.P."/>
            <person name="Pangilinan J."/>
            <person name="Peng Y."/>
            <person name="Rokas A."/>
            <person name="Rosa C.A."/>
            <person name="Scheuner C."/>
            <person name="Sibirny A.A."/>
            <person name="Slot J.C."/>
            <person name="Stielow J.B."/>
            <person name="Sun H."/>
            <person name="Kurtzman C.P."/>
            <person name="Blackwell M."/>
            <person name="Grigoriev I.V."/>
            <person name="Jeffries T.W."/>
        </authorList>
    </citation>
    <scope>NUCLEOTIDE SEQUENCE [LARGE SCALE GENOMIC DNA]</scope>
    <source>
        <strain evidence="4">NRRL Y-17324</strain>
    </source>
</reference>
<keyword evidence="1" id="KW-0547">Nucleotide-binding</keyword>
<dbReference type="Gene3D" id="3.40.50.300">
    <property type="entry name" value="P-loop containing nucleotide triphosphate hydrolases"/>
    <property type="match status" value="1"/>
</dbReference>
<dbReference type="PRINTS" id="PR00449">
    <property type="entry name" value="RASTRNSFRMNG"/>
</dbReference>
<dbReference type="GO" id="GO:0016020">
    <property type="term" value="C:membrane"/>
    <property type="evidence" value="ECO:0007669"/>
    <property type="project" value="InterPro"/>
</dbReference>
<protein>
    <submittedName>
        <fullName evidence="3">p-loop containing nucleoside triphosphate hydrolase protein</fullName>
    </submittedName>
</protein>
<dbReference type="PROSITE" id="PS51421">
    <property type="entry name" value="RAS"/>
    <property type="match status" value="1"/>
</dbReference>
<keyword evidence="4" id="KW-1185">Reference proteome</keyword>
<keyword evidence="2" id="KW-0342">GTP-binding</keyword>
<dbReference type="SUPFAM" id="SSF52540">
    <property type="entry name" value="P-loop containing nucleoside triphosphate hydrolases"/>
    <property type="match status" value="1"/>
</dbReference>
<dbReference type="GO" id="GO:0007165">
    <property type="term" value="P:signal transduction"/>
    <property type="evidence" value="ECO:0007669"/>
    <property type="project" value="InterPro"/>
</dbReference>
<organism evidence="3 4">
    <name type="scientific">Suhomyces tanzawaensis NRRL Y-17324</name>
    <dbReference type="NCBI Taxonomy" id="984487"/>
    <lineage>
        <taxon>Eukaryota</taxon>
        <taxon>Fungi</taxon>
        <taxon>Dikarya</taxon>
        <taxon>Ascomycota</taxon>
        <taxon>Saccharomycotina</taxon>
        <taxon>Pichiomycetes</taxon>
        <taxon>Debaryomycetaceae</taxon>
        <taxon>Suhomyces</taxon>
    </lineage>
</organism>
<name>A0A1E4SGC5_9ASCO</name>
<dbReference type="Proteomes" id="UP000094285">
    <property type="component" value="Unassembled WGS sequence"/>
</dbReference>
<evidence type="ECO:0000256" key="2">
    <source>
        <dbReference type="ARBA" id="ARBA00023134"/>
    </source>
</evidence>
<dbReference type="GO" id="GO:0003924">
    <property type="term" value="F:GTPase activity"/>
    <property type="evidence" value="ECO:0007669"/>
    <property type="project" value="InterPro"/>
</dbReference>
<dbReference type="PROSITE" id="PS51419">
    <property type="entry name" value="RAB"/>
    <property type="match status" value="1"/>
</dbReference>
<dbReference type="SMART" id="SM00174">
    <property type="entry name" value="RHO"/>
    <property type="match status" value="1"/>
</dbReference>
<dbReference type="STRING" id="984487.A0A1E4SGC5"/>
<dbReference type="InterPro" id="IPR001806">
    <property type="entry name" value="Small_GTPase"/>
</dbReference>
<dbReference type="InterPro" id="IPR027417">
    <property type="entry name" value="P-loop_NTPase"/>
</dbReference>
<evidence type="ECO:0000256" key="1">
    <source>
        <dbReference type="ARBA" id="ARBA00022741"/>
    </source>
</evidence>
<dbReference type="OrthoDB" id="265044at2759"/>
<dbReference type="GO" id="GO:0005525">
    <property type="term" value="F:GTP binding"/>
    <property type="evidence" value="ECO:0007669"/>
    <property type="project" value="UniProtKB-KW"/>
</dbReference>
<dbReference type="AlphaFoldDB" id="A0A1E4SGC5"/>
<sequence length="249" mass="27859">MNSLKALGNEFDICVLGNASTGKSSLILHFLHNAFIEQESSLEDLYIKDIRNGHIYNQVSVLDTSSSIDSYSSSRKQQILNTASIIYVYSIDDYESFVGIVELHERIQTLRPSLPPIIVVGTKADLEQRQVSSDEAQQWAESIGALNFSECSSKRGVGIDEAFDPLIQYLLVSKREKVRQQSIISLGQIQRELVLNPQTPDTYETASFTGDDVLVNKVLEEVAKETPARVHQQRKREAHTKGDKCCVIV</sequence>
<dbReference type="NCBIfam" id="TIGR00231">
    <property type="entry name" value="small_GTP"/>
    <property type="match status" value="1"/>
</dbReference>
<dbReference type="InterPro" id="IPR020849">
    <property type="entry name" value="Small_GTPase_Ras-type"/>
</dbReference>
<proteinExistence type="predicted"/>
<dbReference type="GeneID" id="30981954"/>
<dbReference type="SMART" id="SM00173">
    <property type="entry name" value="RAS"/>
    <property type="match status" value="1"/>
</dbReference>
<evidence type="ECO:0000313" key="3">
    <source>
        <dbReference type="EMBL" id="ODV78558.1"/>
    </source>
</evidence>
<accession>A0A1E4SGC5</accession>
<dbReference type="PANTHER" id="PTHR24070">
    <property type="entry name" value="RAS, DI-RAS, AND RHEB FAMILY MEMBERS OF SMALL GTPASE SUPERFAMILY"/>
    <property type="match status" value="1"/>
</dbReference>
<dbReference type="EMBL" id="KV453913">
    <property type="protein sequence ID" value="ODV78558.1"/>
    <property type="molecule type" value="Genomic_DNA"/>
</dbReference>
<dbReference type="RefSeq" id="XP_020063680.1">
    <property type="nucleotide sequence ID" value="XM_020207817.1"/>
</dbReference>
<evidence type="ECO:0000313" key="4">
    <source>
        <dbReference type="Proteomes" id="UP000094285"/>
    </source>
</evidence>
<dbReference type="Pfam" id="PF00071">
    <property type="entry name" value="Ras"/>
    <property type="match status" value="1"/>
</dbReference>
<dbReference type="SMART" id="SM00175">
    <property type="entry name" value="RAB"/>
    <property type="match status" value="1"/>
</dbReference>